<dbReference type="InParanoid" id="A0A2V0PKX2"/>
<gene>
    <name evidence="10" type="ORF">Rsub_09753</name>
</gene>
<dbReference type="EMBL" id="BDRX01000105">
    <property type="protein sequence ID" value="GBF97695.1"/>
    <property type="molecule type" value="Genomic_DNA"/>
</dbReference>
<protein>
    <recommendedName>
        <fullName evidence="3">beta-aspartyl-peptidase</fullName>
        <ecNumber evidence="3">3.4.19.5</ecNumber>
    </recommendedName>
</protein>
<evidence type="ECO:0000313" key="11">
    <source>
        <dbReference type="Proteomes" id="UP000247498"/>
    </source>
</evidence>
<keyword evidence="6" id="KW-0068">Autocatalytic cleavage</keyword>
<dbReference type="PANTHER" id="PTHR10188">
    <property type="entry name" value="L-ASPARAGINASE"/>
    <property type="match status" value="1"/>
</dbReference>
<keyword evidence="4" id="KW-0645">Protease</keyword>
<dbReference type="STRING" id="307507.A0A2V0PKX2"/>
<name>A0A2V0PKX2_9CHLO</name>
<evidence type="ECO:0000313" key="10">
    <source>
        <dbReference type="EMBL" id="GBF97695.1"/>
    </source>
</evidence>
<evidence type="ECO:0000256" key="1">
    <source>
        <dbReference type="ARBA" id="ARBA00000306"/>
    </source>
</evidence>
<evidence type="ECO:0000256" key="4">
    <source>
        <dbReference type="ARBA" id="ARBA00022670"/>
    </source>
</evidence>
<dbReference type="PANTHER" id="PTHR10188:SF6">
    <property type="entry name" value="N(4)-(BETA-N-ACETYLGLUCOSAMINYL)-L-ASPARAGINASE"/>
    <property type="match status" value="1"/>
</dbReference>
<comment type="caution">
    <text evidence="10">The sequence shown here is derived from an EMBL/GenBank/DDBJ whole genome shotgun (WGS) entry which is preliminary data.</text>
</comment>
<dbReference type="OrthoDB" id="543439at2759"/>
<comment type="subunit">
    <text evidence="2">Heterotetramer of two alpha and two beta chains arranged as a dimer of alpha/beta heterodimers.</text>
</comment>
<dbReference type="GO" id="GO:0004067">
    <property type="term" value="F:asparaginase activity"/>
    <property type="evidence" value="ECO:0007669"/>
    <property type="project" value="UniProtKB-ARBA"/>
</dbReference>
<feature type="compositionally biased region" description="Low complexity" evidence="9">
    <location>
        <begin position="196"/>
        <end position="206"/>
    </location>
</feature>
<accession>A0A2V0PKX2</accession>
<evidence type="ECO:0000256" key="7">
    <source>
        <dbReference type="PIRSR" id="PIRSR600246-1"/>
    </source>
</evidence>
<dbReference type="FunCoup" id="A0A2V0PKX2">
    <property type="interactions" value="456"/>
</dbReference>
<dbReference type="InterPro" id="IPR029055">
    <property type="entry name" value="Ntn_hydrolases_N"/>
</dbReference>
<dbReference type="Pfam" id="PF01112">
    <property type="entry name" value="Asparaginase_2"/>
    <property type="match status" value="1"/>
</dbReference>
<feature type="compositionally biased region" description="Gly residues" evidence="9">
    <location>
        <begin position="178"/>
        <end position="195"/>
    </location>
</feature>
<reference evidence="10 11" key="1">
    <citation type="journal article" date="2018" name="Sci. Rep.">
        <title>Raphidocelis subcapitata (=Pseudokirchneriella subcapitata) provides an insight into genome evolution and environmental adaptations in the Sphaeropleales.</title>
        <authorList>
            <person name="Suzuki S."/>
            <person name="Yamaguchi H."/>
            <person name="Nakajima N."/>
            <person name="Kawachi M."/>
        </authorList>
    </citation>
    <scope>NUCLEOTIDE SEQUENCE [LARGE SCALE GENOMIC DNA]</scope>
    <source>
        <strain evidence="10 11">NIES-35</strain>
    </source>
</reference>
<keyword evidence="5" id="KW-0378">Hydrolase</keyword>
<dbReference type="FunFam" id="3.60.20.30:FF:000001">
    <property type="entry name" value="Isoaspartyl peptidase/L-asparaginase"/>
    <property type="match status" value="1"/>
</dbReference>
<dbReference type="GO" id="GO:0008798">
    <property type="term" value="F:beta-aspartyl-peptidase activity"/>
    <property type="evidence" value="ECO:0007669"/>
    <property type="project" value="UniProtKB-EC"/>
</dbReference>
<dbReference type="Gene3D" id="3.60.20.30">
    <property type="entry name" value="(Glycosyl)asparaginase"/>
    <property type="match status" value="1"/>
</dbReference>
<dbReference type="CDD" id="cd04701">
    <property type="entry name" value="Asparaginase_2"/>
    <property type="match status" value="1"/>
</dbReference>
<sequence length="344" mass="34167">MQSGPGGRPRWVLAIHGGAGVINTRDPEWVATTKAGLETALDAGIEVLEAGGSALDAVTAAVVALEEDPRFNAGRGSVLTLKGLHELEASVMTSDQRCGAAALLTNVRNPVLAARAVMERTPHILLAGPAAEALAAEAGLERVADNAWFTTEARRAQWEQHLAGEKAFGRGDDIVQRAGGGGSGGSGSSGGGGSGSSSSGGAAAAAAPDHAQTVGAVALDASGRLAAATSTGGRCAKLDGRIGDTPIIGAGNWADARVALSGTGIGEAFLRRAACHDVAARVAYGGAALGEAVAAVVHGEFRPGDGGFIGVGADGCVAMDFNSEGMSRAAADANGRREVAIFKD</sequence>
<evidence type="ECO:0000256" key="5">
    <source>
        <dbReference type="ARBA" id="ARBA00022801"/>
    </source>
</evidence>
<dbReference type="InterPro" id="IPR000246">
    <property type="entry name" value="Peptidase_T2"/>
</dbReference>
<feature type="active site" description="Nucleophile" evidence="7">
    <location>
        <position position="213"/>
    </location>
</feature>
<keyword evidence="11" id="KW-1185">Reference proteome</keyword>
<dbReference type="AlphaFoldDB" id="A0A2V0PKX2"/>
<evidence type="ECO:0000256" key="3">
    <source>
        <dbReference type="ARBA" id="ARBA00012879"/>
    </source>
</evidence>
<evidence type="ECO:0000256" key="6">
    <source>
        <dbReference type="ARBA" id="ARBA00022813"/>
    </source>
</evidence>
<organism evidence="10 11">
    <name type="scientific">Raphidocelis subcapitata</name>
    <dbReference type="NCBI Taxonomy" id="307507"/>
    <lineage>
        <taxon>Eukaryota</taxon>
        <taxon>Viridiplantae</taxon>
        <taxon>Chlorophyta</taxon>
        <taxon>core chlorophytes</taxon>
        <taxon>Chlorophyceae</taxon>
        <taxon>CS clade</taxon>
        <taxon>Sphaeropleales</taxon>
        <taxon>Selenastraceae</taxon>
        <taxon>Raphidocelis</taxon>
    </lineage>
</organism>
<feature type="region of interest" description="Disordered" evidence="9">
    <location>
        <begin position="169"/>
        <end position="206"/>
    </location>
</feature>
<evidence type="ECO:0000256" key="2">
    <source>
        <dbReference type="ARBA" id="ARBA00011601"/>
    </source>
</evidence>
<feature type="binding site" evidence="8">
    <location>
        <begin position="241"/>
        <end position="244"/>
    </location>
    <ligand>
        <name>substrate</name>
    </ligand>
</feature>
<proteinExistence type="predicted"/>
<dbReference type="GO" id="GO:0006508">
    <property type="term" value="P:proteolysis"/>
    <property type="evidence" value="ECO:0007669"/>
    <property type="project" value="UniProtKB-KW"/>
</dbReference>
<feature type="binding site" evidence="8">
    <location>
        <begin position="263"/>
        <end position="266"/>
    </location>
    <ligand>
        <name>substrate</name>
    </ligand>
</feature>
<dbReference type="EC" id="3.4.19.5" evidence="3"/>
<comment type="catalytic activity">
    <reaction evidence="1">
        <text>Cleavage of a beta-linked Asp residue from the N-terminus of a polypeptide.</text>
        <dbReference type="EC" id="3.4.19.5"/>
    </reaction>
</comment>
<dbReference type="Proteomes" id="UP000247498">
    <property type="component" value="Unassembled WGS sequence"/>
</dbReference>
<evidence type="ECO:0000256" key="8">
    <source>
        <dbReference type="PIRSR" id="PIRSR600246-2"/>
    </source>
</evidence>
<dbReference type="SUPFAM" id="SSF56235">
    <property type="entry name" value="N-terminal nucleophile aminohydrolases (Ntn hydrolases)"/>
    <property type="match status" value="1"/>
</dbReference>
<evidence type="ECO:0000256" key="9">
    <source>
        <dbReference type="SAM" id="MobiDB-lite"/>
    </source>
</evidence>